<evidence type="ECO:0000313" key="2">
    <source>
        <dbReference type="Proteomes" id="UP001342826"/>
    </source>
</evidence>
<sequence length="175" mass="20161">MKKLFIALSLLLVGIIGVITPVLLLSNNHSYSQTKKDSELLVNYIEYIKQLHYKSKDVHTEDNFIYSVYENGTDIGLMEYSLNDVVKSEDRNVGSIVFLPLKGKHHNYIALKLNSSITESSYFTILIEDKKKKFPLNKEVMDQDIFIKKVDFDPNKVSVINVFNEKDIKILTLSR</sequence>
<organism evidence="1 2">
    <name type="scientific">Metabacillus fastidiosus</name>
    <dbReference type="NCBI Taxonomy" id="1458"/>
    <lineage>
        <taxon>Bacteria</taxon>
        <taxon>Bacillati</taxon>
        <taxon>Bacillota</taxon>
        <taxon>Bacilli</taxon>
        <taxon>Bacillales</taxon>
        <taxon>Bacillaceae</taxon>
        <taxon>Metabacillus</taxon>
    </lineage>
</organism>
<dbReference type="RefSeq" id="WP_328015319.1">
    <property type="nucleotide sequence ID" value="NZ_JARTFS010000009.1"/>
</dbReference>
<evidence type="ECO:0000313" key="1">
    <source>
        <dbReference type="EMBL" id="MED4402063.1"/>
    </source>
</evidence>
<keyword evidence="2" id="KW-1185">Reference proteome</keyword>
<gene>
    <name evidence="1" type="ORF">P9271_12130</name>
</gene>
<dbReference type="Proteomes" id="UP001342826">
    <property type="component" value="Unassembled WGS sequence"/>
</dbReference>
<name>A0ABU6NZF3_9BACI</name>
<accession>A0ABU6NZF3</accession>
<dbReference type="EMBL" id="JARTFS010000009">
    <property type="protein sequence ID" value="MED4402063.1"/>
    <property type="molecule type" value="Genomic_DNA"/>
</dbReference>
<proteinExistence type="predicted"/>
<evidence type="ECO:0008006" key="3">
    <source>
        <dbReference type="Google" id="ProtNLM"/>
    </source>
</evidence>
<comment type="caution">
    <text evidence="1">The sequence shown here is derived from an EMBL/GenBank/DDBJ whole genome shotgun (WGS) entry which is preliminary data.</text>
</comment>
<reference evidence="1 2" key="1">
    <citation type="submission" date="2023-03" db="EMBL/GenBank/DDBJ databases">
        <title>Bacillus Genome Sequencing.</title>
        <authorList>
            <person name="Dunlap C."/>
        </authorList>
    </citation>
    <scope>NUCLEOTIDE SEQUENCE [LARGE SCALE GENOMIC DNA]</scope>
    <source>
        <strain evidence="1 2">NRS-1717</strain>
    </source>
</reference>
<protein>
    <recommendedName>
        <fullName evidence="3">DUF4825 domain-containing protein</fullName>
    </recommendedName>
</protein>